<dbReference type="SMART" id="SM00256">
    <property type="entry name" value="FBOX"/>
    <property type="match status" value="1"/>
</dbReference>
<dbReference type="Proteomes" id="UP000027456">
    <property type="component" value="Unassembled WGS sequence"/>
</dbReference>
<dbReference type="EMBL" id="AZST01001001">
    <property type="protein sequence ID" value="KEP46657.1"/>
    <property type="molecule type" value="Genomic_DNA"/>
</dbReference>
<dbReference type="InterPro" id="IPR036047">
    <property type="entry name" value="F-box-like_dom_sf"/>
</dbReference>
<keyword evidence="4" id="KW-1185">Reference proteome</keyword>
<evidence type="ECO:0000313" key="3">
    <source>
        <dbReference type="EMBL" id="KEP46657.1"/>
    </source>
</evidence>
<organism evidence="3 4">
    <name type="scientific">Rhizoctonia solani 123E</name>
    <dbReference type="NCBI Taxonomy" id="1423351"/>
    <lineage>
        <taxon>Eukaryota</taxon>
        <taxon>Fungi</taxon>
        <taxon>Dikarya</taxon>
        <taxon>Basidiomycota</taxon>
        <taxon>Agaricomycotina</taxon>
        <taxon>Agaricomycetes</taxon>
        <taxon>Cantharellales</taxon>
        <taxon>Ceratobasidiaceae</taxon>
        <taxon>Rhizoctonia</taxon>
    </lineage>
</organism>
<reference evidence="3 4" key="1">
    <citation type="submission" date="2013-12" db="EMBL/GenBank/DDBJ databases">
        <authorList>
            <person name="Cubeta M."/>
            <person name="Pakala S."/>
            <person name="Fedorova N."/>
            <person name="Thomas E."/>
            <person name="Dean R."/>
            <person name="Jabaji S."/>
            <person name="Neate S."/>
            <person name="Toda T."/>
            <person name="Tavantzis S."/>
            <person name="Vilgalys R."/>
            <person name="Bharathan N."/>
            <person name="Pakala S."/>
            <person name="Losada L.S."/>
            <person name="Zafar N."/>
            <person name="Nierman W."/>
        </authorList>
    </citation>
    <scope>NUCLEOTIDE SEQUENCE [LARGE SCALE GENOMIC DNA]</scope>
    <source>
        <strain evidence="3 4">123E</strain>
    </source>
</reference>
<evidence type="ECO:0000313" key="4">
    <source>
        <dbReference type="Proteomes" id="UP000027456"/>
    </source>
</evidence>
<feature type="domain" description="F-box" evidence="2">
    <location>
        <begin position="48"/>
        <end position="97"/>
    </location>
</feature>
<dbReference type="HOGENOM" id="CLU_010790_1_0_1"/>
<gene>
    <name evidence="3" type="ORF">V565_187340</name>
</gene>
<dbReference type="SUPFAM" id="SSF81383">
    <property type="entry name" value="F-box domain"/>
    <property type="match status" value="1"/>
</dbReference>
<sequence>MPTARALASKEQSEIEASGDEGTDTYVPPRKRKYTKRITPVSDLGRHVEGLKTMPVEILTEIMNYLLPLDLLYLARTSKSLRNILMSQSSEPIWFRAARNLPFDFPTTPPIHLDIPYLVSMLFTRTCTECGSQTWVNSKCNPLLGVRLCVDCQPKNLRSELQELERGRRRLLESATTSFDLELWEDNIEQLRLKVIEDSEAVRAVMESLEEERENEIRRLKTSFEVSSLERLRNLGWDNDDIEVSNDAREWRKLTKQPKVLTDRIWKNLYPKLRGILEISRSERIKRIKEVRSFLLVKLWNTKREELKTYISMQFHHSYENWTTKRLARLVPPAHEAVAWNYVEQCDLVAWFCDERESLENLWENIRPLTESWQHDVEKHLANLLQDDDSPEQDSSSRNALVISGQTVSEDLDILLRADSIFQIEGNPTPQYYPAAFLETKNYSIGPIGPDVVTRHPNITHLSMDACGRRFVCGRCPCLDLDLEVYSWEGLLEHYIEALCPVSEAENMDPELRFVYSGYHKLDDFSFLAPEFYPPLYALLKNDKLWYPDPVVPREEMPWLDNRYVCLLCDRRGTPDLASMLNHVKYIHKVDIPTAHRDFKDYDSYLQQSLGATLRFGG</sequence>
<name>A0A074S9F3_9AGAM</name>
<evidence type="ECO:0000256" key="1">
    <source>
        <dbReference type="SAM" id="MobiDB-lite"/>
    </source>
</evidence>
<evidence type="ECO:0000259" key="2">
    <source>
        <dbReference type="PROSITE" id="PS50181"/>
    </source>
</evidence>
<accession>A0A074S9F3</accession>
<proteinExistence type="predicted"/>
<dbReference type="OrthoDB" id="2322499at2759"/>
<protein>
    <submittedName>
        <fullName evidence="3">F-box protein</fullName>
    </submittedName>
</protein>
<feature type="region of interest" description="Disordered" evidence="1">
    <location>
        <begin position="1"/>
        <end position="28"/>
    </location>
</feature>
<comment type="caution">
    <text evidence="3">The sequence shown here is derived from an EMBL/GenBank/DDBJ whole genome shotgun (WGS) entry which is preliminary data.</text>
</comment>
<dbReference type="AlphaFoldDB" id="A0A074S9F3"/>
<dbReference type="Pfam" id="PF00646">
    <property type="entry name" value="F-box"/>
    <property type="match status" value="1"/>
</dbReference>
<dbReference type="InterPro" id="IPR001810">
    <property type="entry name" value="F-box_dom"/>
</dbReference>
<dbReference type="PROSITE" id="PS50181">
    <property type="entry name" value="FBOX"/>
    <property type="match status" value="1"/>
</dbReference>
<dbReference type="STRING" id="1423351.A0A074S9F3"/>